<dbReference type="CDD" id="cd14066">
    <property type="entry name" value="STKc_IRAK"/>
    <property type="match status" value="1"/>
</dbReference>
<dbReference type="InterPro" id="IPR032675">
    <property type="entry name" value="LRR_dom_sf"/>
</dbReference>
<dbReference type="Gene3D" id="1.10.510.10">
    <property type="entry name" value="Transferase(Phosphotransferase) domain 1"/>
    <property type="match status" value="1"/>
</dbReference>
<dbReference type="OrthoDB" id="1714207at2759"/>
<dbReference type="FunFam" id="3.30.200.20:FF:000644">
    <property type="entry name" value="Suppressor of npr1-1 constitutive 4"/>
    <property type="match status" value="1"/>
</dbReference>
<evidence type="ECO:0000259" key="19">
    <source>
        <dbReference type="PROSITE" id="PS50011"/>
    </source>
</evidence>
<dbReference type="FunFam" id="3.80.10.10:FF:000129">
    <property type="entry name" value="Leucine-rich repeat receptor-like kinase"/>
    <property type="match status" value="1"/>
</dbReference>
<dbReference type="Pfam" id="PF00560">
    <property type="entry name" value="LRR_1"/>
    <property type="match status" value="1"/>
</dbReference>
<dbReference type="Gene3D" id="3.80.10.10">
    <property type="entry name" value="Ribonuclease Inhibitor"/>
    <property type="match status" value="2"/>
</dbReference>
<evidence type="ECO:0000256" key="16">
    <source>
        <dbReference type="PROSITE-ProRule" id="PRU10141"/>
    </source>
</evidence>
<feature type="signal peptide" evidence="18">
    <location>
        <begin position="1"/>
        <end position="18"/>
    </location>
</feature>
<dbReference type="InterPro" id="IPR001611">
    <property type="entry name" value="Leu-rich_rpt"/>
</dbReference>
<dbReference type="InterPro" id="IPR017441">
    <property type="entry name" value="Protein_kinase_ATP_BS"/>
</dbReference>
<evidence type="ECO:0000256" key="3">
    <source>
        <dbReference type="ARBA" id="ARBA00022527"/>
    </source>
</evidence>
<keyword evidence="6 17" id="KW-0812">Transmembrane</keyword>
<dbReference type="GO" id="GO:0016020">
    <property type="term" value="C:membrane"/>
    <property type="evidence" value="ECO:0007669"/>
    <property type="project" value="UniProtKB-SubCell"/>
</dbReference>
<dbReference type="SUPFAM" id="SSF56112">
    <property type="entry name" value="Protein kinase-like (PK-like)"/>
    <property type="match status" value="1"/>
</dbReference>
<feature type="domain" description="Protein kinase" evidence="19">
    <location>
        <begin position="538"/>
        <end position="816"/>
    </location>
</feature>
<dbReference type="AlphaFoldDB" id="A0A9Q0FS91"/>
<dbReference type="InterPro" id="IPR011009">
    <property type="entry name" value="Kinase-like_dom_sf"/>
</dbReference>
<keyword evidence="7 18" id="KW-0732">Signal</keyword>
<evidence type="ECO:0000256" key="13">
    <source>
        <dbReference type="ARBA" id="ARBA00023136"/>
    </source>
</evidence>
<proteinExistence type="inferred from homology"/>
<evidence type="ECO:0000256" key="12">
    <source>
        <dbReference type="ARBA" id="ARBA00022989"/>
    </source>
</evidence>
<protein>
    <recommendedName>
        <fullName evidence="19">Protein kinase domain-containing protein</fullName>
    </recommendedName>
</protein>
<dbReference type="PROSITE" id="PS00108">
    <property type="entry name" value="PROTEIN_KINASE_ST"/>
    <property type="match status" value="1"/>
</dbReference>
<keyword evidence="8" id="KW-0677">Repeat</keyword>
<dbReference type="Proteomes" id="UP001141552">
    <property type="component" value="Unassembled WGS sequence"/>
</dbReference>
<dbReference type="GO" id="GO:0004674">
    <property type="term" value="F:protein serine/threonine kinase activity"/>
    <property type="evidence" value="ECO:0007669"/>
    <property type="project" value="UniProtKB-KW"/>
</dbReference>
<dbReference type="PROSITE" id="PS50011">
    <property type="entry name" value="PROTEIN_KINASE_DOM"/>
    <property type="match status" value="1"/>
</dbReference>
<dbReference type="Gene3D" id="3.30.200.20">
    <property type="entry name" value="Phosphorylase Kinase, domain 1"/>
    <property type="match status" value="1"/>
</dbReference>
<reference evidence="20" key="1">
    <citation type="submission" date="2022-02" db="EMBL/GenBank/DDBJ databases">
        <authorList>
            <person name="Henning P.M."/>
            <person name="McCubbin A.G."/>
            <person name="Shore J.S."/>
        </authorList>
    </citation>
    <scope>NUCLEOTIDE SEQUENCE</scope>
    <source>
        <strain evidence="20">F60SS</strain>
        <tissue evidence="20">Leaves</tissue>
    </source>
</reference>
<evidence type="ECO:0000256" key="5">
    <source>
        <dbReference type="ARBA" id="ARBA00022679"/>
    </source>
</evidence>
<accession>A0A9Q0FS91</accession>
<feature type="chain" id="PRO_5040431493" description="Protein kinase domain-containing protein" evidence="18">
    <location>
        <begin position="19"/>
        <end position="847"/>
    </location>
</feature>
<dbReference type="FunFam" id="3.80.10.10:FF:000190">
    <property type="entry name" value="Receptor-like kinase TMK4"/>
    <property type="match status" value="1"/>
</dbReference>
<evidence type="ECO:0000256" key="7">
    <source>
        <dbReference type="ARBA" id="ARBA00022729"/>
    </source>
</evidence>
<evidence type="ECO:0000256" key="18">
    <source>
        <dbReference type="SAM" id="SignalP"/>
    </source>
</evidence>
<comment type="caution">
    <text evidence="20">The sequence shown here is derived from an EMBL/GenBank/DDBJ whole genome shotgun (WGS) entry which is preliminary data.</text>
</comment>
<feature type="transmembrane region" description="Helical" evidence="17">
    <location>
        <begin position="469"/>
        <end position="490"/>
    </location>
</feature>
<evidence type="ECO:0000256" key="10">
    <source>
        <dbReference type="ARBA" id="ARBA00022777"/>
    </source>
</evidence>
<reference evidence="20" key="2">
    <citation type="journal article" date="2023" name="Plants (Basel)">
        <title>Annotation of the Turnera subulata (Passifloraceae) Draft Genome Reveals the S-Locus Evolved after the Divergence of Turneroideae from Passifloroideae in a Stepwise Manner.</title>
        <authorList>
            <person name="Henning P.M."/>
            <person name="Roalson E.H."/>
            <person name="Mir W."/>
            <person name="McCubbin A.G."/>
            <person name="Shore J.S."/>
        </authorList>
    </citation>
    <scope>NUCLEOTIDE SEQUENCE</scope>
    <source>
        <strain evidence="20">F60SS</strain>
    </source>
</reference>
<comment type="similarity">
    <text evidence="2">Belongs to the protein kinase superfamily. Ser/Thr protein kinase family.</text>
</comment>
<dbReference type="SUPFAM" id="SSF52058">
    <property type="entry name" value="L domain-like"/>
    <property type="match status" value="1"/>
</dbReference>
<keyword evidence="10" id="KW-0418">Kinase</keyword>
<keyword evidence="13 17" id="KW-0472">Membrane</keyword>
<keyword evidence="15" id="KW-0325">Glycoprotein</keyword>
<evidence type="ECO:0000256" key="15">
    <source>
        <dbReference type="ARBA" id="ARBA00023180"/>
    </source>
</evidence>
<evidence type="ECO:0000256" key="2">
    <source>
        <dbReference type="ARBA" id="ARBA00008684"/>
    </source>
</evidence>
<dbReference type="GO" id="GO:0005524">
    <property type="term" value="F:ATP binding"/>
    <property type="evidence" value="ECO:0007669"/>
    <property type="project" value="UniProtKB-UniRule"/>
</dbReference>
<keyword evidence="12 17" id="KW-1133">Transmembrane helix</keyword>
<keyword evidence="4" id="KW-0433">Leucine-rich repeat</keyword>
<keyword evidence="21" id="KW-1185">Reference proteome</keyword>
<sequence length="847" mass="94030">MFHGFLVFFFLLFSTSKANDGDAMLMLANSIHPLPPSWSNKSSVGMCANWEGVSCDSSQRVFWIELRKLGLSGTLPLEIGNLSELSYLDLQGNYLSGDLRPLVNLSKLETILIDSNRFTSIPSNFFQGLAALKYFRISNNSYLSPWNLPATLAKCTRLFSFAAESSNMIGPLPDIFSSLPNLAYLELGYNSLSGPLPKSLAISSLKTLEVNDQEMGLTGTIDVIASMRHLTEVWLQGNNFTGPIPDLSNCKNIYDLRLADNHLTGLVPASLFSLPKLFLLAYQNNKLQGPAPVFPGSIIYDNLENNFCADTGVPCDRQVSIMLQIAGALGYPELLSDNWHGNDACKWGFVACDTQKRNIIMVNFSGQHFVGTVSPAFANLTFLKRLYLNDNNLTGPIPDSLTSLKQLELMDVSNNNLSGKVSFFSSSVKLITRPGNILLQLNADSGTNSAGGHAAVGSSKARLPLKIAIAIYTSGTIIVIVFLLVMYFIIREHLASKIEGTFSSKKAKDSKKIEILIMKYHSLIPKKYSYIEIKKMTNSFADKLGQGGFGSVYKGQLADGRLVAVKVLNESKGDGEEFINEVESISRTSHVNIVTLLGFCFERNRRALIYEYMPNGSLDKFIYDQESSRKNRLLEWKTLYEIAIGIARGLEYLHRGCNTRIVHFDIKPHNILLDEDFCPKISDFGLAKLCKRKESKVSMKGARGTAGYVAPEVVCRNIGGVSYKSDVYSYGMMVLEMVGGRKNMDEGASNTSRIFFPDWIYKHLKSGEVCKLYGFVSDEEEQMVRKIILVGLWCIQTNPLDRPSMTKVVEMLEGGLQSLQIPPKLFESSPARSSQDWYCTFSSSLDF</sequence>
<evidence type="ECO:0000256" key="17">
    <source>
        <dbReference type="SAM" id="Phobius"/>
    </source>
</evidence>
<dbReference type="Pfam" id="PF00069">
    <property type="entry name" value="Pkinase"/>
    <property type="match status" value="1"/>
</dbReference>
<evidence type="ECO:0000313" key="20">
    <source>
        <dbReference type="EMBL" id="KAJ4836868.1"/>
    </source>
</evidence>
<evidence type="ECO:0000256" key="6">
    <source>
        <dbReference type="ARBA" id="ARBA00022692"/>
    </source>
</evidence>
<dbReference type="Pfam" id="PF08263">
    <property type="entry name" value="LRRNT_2"/>
    <property type="match status" value="2"/>
</dbReference>
<evidence type="ECO:0000256" key="14">
    <source>
        <dbReference type="ARBA" id="ARBA00023170"/>
    </source>
</evidence>
<evidence type="ECO:0000256" key="11">
    <source>
        <dbReference type="ARBA" id="ARBA00022840"/>
    </source>
</evidence>
<dbReference type="PROSITE" id="PS00107">
    <property type="entry name" value="PROTEIN_KINASE_ATP"/>
    <property type="match status" value="1"/>
</dbReference>
<dbReference type="InterPro" id="IPR003591">
    <property type="entry name" value="Leu-rich_rpt_typical-subtyp"/>
</dbReference>
<keyword evidence="9 16" id="KW-0547">Nucleotide-binding</keyword>
<gene>
    <name evidence="20" type="ORF">Tsubulata_030748</name>
</gene>
<dbReference type="InterPro" id="IPR000719">
    <property type="entry name" value="Prot_kinase_dom"/>
</dbReference>
<evidence type="ECO:0000256" key="8">
    <source>
        <dbReference type="ARBA" id="ARBA00022737"/>
    </source>
</evidence>
<dbReference type="SMART" id="SM00369">
    <property type="entry name" value="LRR_TYP"/>
    <property type="match status" value="2"/>
</dbReference>
<dbReference type="SMART" id="SM00220">
    <property type="entry name" value="S_TKc"/>
    <property type="match status" value="1"/>
</dbReference>
<keyword evidence="14" id="KW-0675">Receptor</keyword>
<dbReference type="EMBL" id="JAKUCV010004007">
    <property type="protein sequence ID" value="KAJ4836868.1"/>
    <property type="molecule type" value="Genomic_DNA"/>
</dbReference>
<organism evidence="20 21">
    <name type="scientific">Turnera subulata</name>
    <dbReference type="NCBI Taxonomy" id="218843"/>
    <lineage>
        <taxon>Eukaryota</taxon>
        <taxon>Viridiplantae</taxon>
        <taxon>Streptophyta</taxon>
        <taxon>Embryophyta</taxon>
        <taxon>Tracheophyta</taxon>
        <taxon>Spermatophyta</taxon>
        <taxon>Magnoliopsida</taxon>
        <taxon>eudicotyledons</taxon>
        <taxon>Gunneridae</taxon>
        <taxon>Pentapetalae</taxon>
        <taxon>rosids</taxon>
        <taxon>fabids</taxon>
        <taxon>Malpighiales</taxon>
        <taxon>Passifloraceae</taxon>
        <taxon>Turnera</taxon>
    </lineage>
</organism>
<comment type="subcellular location">
    <subcellularLocation>
        <location evidence="1">Membrane</location>
        <topology evidence="1">Single-pass type I membrane protein</topology>
    </subcellularLocation>
</comment>
<feature type="binding site" evidence="16">
    <location>
        <position position="566"/>
    </location>
    <ligand>
        <name>ATP</name>
        <dbReference type="ChEBI" id="CHEBI:30616"/>
    </ligand>
</feature>
<dbReference type="FunFam" id="1.10.510.10:FF:000590">
    <property type="entry name" value="PR5-like receptor kinase"/>
    <property type="match status" value="1"/>
</dbReference>
<dbReference type="InterPro" id="IPR052422">
    <property type="entry name" value="Auxin_Ser/Thr_Kinase"/>
</dbReference>
<dbReference type="InterPro" id="IPR008271">
    <property type="entry name" value="Ser/Thr_kinase_AS"/>
</dbReference>
<keyword evidence="3" id="KW-0723">Serine/threonine-protein kinase</keyword>
<evidence type="ECO:0000256" key="1">
    <source>
        <dbReference type="ARBA" id="ARBA00004479"/>
    </source>
</evidence>
<name>A0A9Q0FS91_9ROSI</name>
<keyword evidence="11 16" id="KW-0067">ATP-binding</keyword>
<dbReference type="PANTHER" id="PTHR47986:SF10">
    <property type="entry name" value="RECEPTOR-LIKE KINASE TMK4"/>
    <property type="match status" value="1"/>
</dbReference>
<keyword evidence="5" id="KW-0808">Transferase</keyword>
<evidence type="ECO:0000313" key="21">
    <source>
        <dbReference type="Proteomes" id="UP001141552"/>
    </source>
</evidence>
<dbReference type="InterPro" id="IPR013210">
    <property type="entry name" value="LRR_N_plant-typ"/>
</dbReference>
<evidence type="ECO:0000256" key="4">
    <source>
        <dbReference type="ARBA" id="ARBA00022614"/>
    </source>
</evidence>
<dbReference type="PANTHER" id="PTHR47986">
    <property type="entry name" value="OSJNBA0070M12.3 PROTEIN"/>
    <property type="match status" value="1"/>
</dbReference>
<evidence type="ECO:0000256" key="9">
    <source>
        <dbReference type="ARBA" id="ARBA00022741"/>
    </source>
</evidence>